<evidence type="ECO:0000256" key="4">
    <source>
        <dbReference type="ARBA" id="ARBA00022692"/>
    </source>
</evidence>
<evidence type="ECO:0000256" key="6">
    <source>
        <dbReference type="ARBA" id="ARBA00023136"/>
    </source>
</evidence>
<organism evidence="9 10">
    <name type="scientific">Salinicola endophyticus</name>
    <dbReference type="NCBI Taxonomy" id="1949083"/>
    <lineage>
        <taxon>Bacteria</taxon>
        <taxon>Pseudomonadati</taxon>
        <taxon>Pseudomonadota</taxon>
        <taxon>Gammaproteobacteria</taxon>
        <taxon>Oceanospirillales</taxon>
        <taxon>Halomonadaceae</taxon>
        <taxon>Salinicola</taxon>
    </lineage>
</organism>
<comment type="subcellular location">
    <subcellularLocation>
        <location evidence="1">Cell membrane</location>
        <topology evidence="1">Multi-pass membrane protein</topology>
    </subcellularLocation>
</comment>
<keyword evidence="10" id="KW-1185">Reference proteome</keyword>
<protein>
    <submittedName>
        <fullName evidence="9">MFS transporter</fullName>
    </submittedName>
</protein>
<feature type="compositionally biased region" description="Low complexity" evidence="7">
    <location>
        <begin position="1"/>
        <end position="14"/>
    </location>
</feature>
<feature type="transmembrane region" description="Helical" evidence="8">
    <location>
        <begin position="283"/>
        <end position="302"/>
    </location>
</feature>
<feature type="compositionally biased region" description="Basic and acidic residues" evidence="7">
    <location>
        <begin position="15"/>
        <end position="24"/>
    </location>
</feature>
<evidence type="ECO:0000256" key="8">
    <source>
        <dbReference type="SAM" id="Phobius"/>
    </source>
</evidence>
<keyword evidence="2" id="KW-0813">Transport</keyword>
<feature type="transmembrane region" description="Helical" evidence="8">
    <location>
        <begin position="168"/>
        <end position="190"/>
    </location>
</feature>
<keyword evidence="6 8" id="KW-0472">Membrane</keyword>
<dbReference type="Proteomes" id="UP001321526">
    <property type="component" value="Chromosome"/>
</dbReference>
<dbReference type="CDD" id="cd06173">
    <property type="entry name" value="MFS_MefA_like"/>
    <property type="match status" value="1"/>
</dbReference>
<evidence type="ECO:0000256" key="1">
    <source>
        <dbReference type="ARBA" id="ARBA00004651"/>
    </source>
</evidence>
<feature type="transmembrane region" description="Helical" evidence="8">
    <location>
        <begin position="130"/>
        <end position="147"/>
    </location>
</feature>
<dbReference type="InterPro" id="IPR010290">
    <property type="entry name" value="TM_effector"/>
</dbReference>
<dbReference type="Pfam" id="PF05977">
    <property type="entry name" value="MFS_3"/>
    <property type="match status" value="1"/>
</dbReference>
<gene>
    <name evidence="9" type="ORF">EVC62_01585</name>
</gene>
<feature type="transmembrane region" description="Helical" evidence="8">
    <location>
        <begin position="104"/>
        <end position="124"/>
    </location>
</feature>
<reference evidence="9 10" key="1">
    <citation type="submission" date="2019-01" db="EMBL/GenBank/DDBJ databases">
        <title>Genome sequence of Salinicola endophyticus REST5.</title>
        <authorList>
            <person name="Nascimento F.X."/>
        </authorList>
    </citation>
    <scope>NUCLEOTIDE SEQUENCE [LARGE SCALE GENOMIC DNA]</scope>
    <source>
        <strain evidence="9 10">REST5</strain>
    </source>
</reference>
<evidence type="ECO:0000313" key="9">
    <source>
        <dbReference type="EMBL" id="WFF40290.1"/>
    </source>
</evidence>
<dbReference type="EMBL" id="CP035631">
    <property type="protein sequence ID" value="WFF40290.1"/>
    <property type="molecule type" value="Genomic_DNA"/>
</dbReference>
<keyword evidence="3" id="KW-1003">Cell membrane</keyword>
<sequence>MPTADTPASSSADPSRIDRPTADDDHPETDAAVYRQPGFAAFLVSRLAAVFAMQIQAIVVAWQVYDITRDPLTLGYVGLAQFLPMVVLLLPAGDVVDRFDRKRILQLSWLAQGVCSACLIALSLQRPESALPFYAVLVLFGAARAFTGPTLQSLLPQIVPRTQLGKAIALNSSIMKIGVIGGPLLGGLLYTFGAALTYSVVLACFVIAQLGLFGVPVRYATERQPRDDTAWQRFTAGIRYIRSKPVILGVISLDLFAVLFGGIVALLPVYAHEILHVGPEGLGALRSAIASGALLMGLYLGVRAINRHAGLTMFAAVAVFGLANLVFALSHWFWLSFGALLIAGAADMISVYVRLTLLQLATPDEMRGRVNAVNMLFIGASNELGEFESGVTAAWFGTVPAAVIGAVGTLGIVGLWMWAFPVLRRADRLDDVEESKVEPSPTAPAKRG</sequence>
<feature type="transmembrane region" description="Helical" evidence="8">
    <location>
        <begin position="39"/>
        <end position="62"/>
    </location>
</feature>
<evidence type="ECO:0000313" key="10">
    <source>
        <dbReference type="Proteomes" id="UP001321526"/>
    </source>
</evidence>
<evidence type="ECO:0000256" key="7">
    <source>
        <dbReference type="SAM" id="MobiDB-lite"/>
    </source>
</evidence>
<feature type="transmembrane region" description="Helical" evidence="8">
    <location>
        <begin position="309"/>
        <end position="327"/>
    </location>
</feature>
<keyword evidence="5 8" id="KW-1133">Transmembrane helix</keyword>
<name>A0ABY8FE83_9GAMM</name>
<feature type="transmembrane region" description="Helical" evidence="8">
    <location>
        <begin position="246"/>
        <end position="271"/>
    </location>
</feature>
<dbReference type="PANTHER" id="PTHR23513:SF9">
    <property type="entry name" value="ENTEROBACTIN EXPORTER ENTS"/>
    <property type="match status" value="1"/>
</dbReference>
<dbReference type="Gene3D" id="1.20.1250.20">
    <property type="entry name" value="MFS general substrate transporter like domains"/>
    <property type="match status" value="1"/>
</dbReference>
<feature type="region of interest" description="Disordered" evidence="7">
    <location>
        <begin position="1"/>
        <end position="29"/>
    </location>
</feature>
<accession>A0ABY8FE83</accession>
<proteinExistence type="predicted"/>
<feature type="transmembrane region" description="Helical" evidence="8">
    <location>
        <begin position="393"/>
        <end position="419"/>
    </location>
</feature>
<dbReference type="SUPFAM" id="SSF103473">
    <property type="entry name" value="MFS general substrate transporter"/>
    <property type="match status" value="1"/>
</dbReference>
<dbReference type="RefSeq" id="WP_282235577.1">
    <property type="nucleotide sequence ID" value="NZ_CP035631.1"/>
</dbReference>
<evidence type="ECO:0000256" key="5">
    <source>
        <dbReference type="ARBA" id="ARBA00022989"/>
    </source>
</evidence>
<dbReference type="PANTHER" id="PTHR23513">
    <property type="entry name" value="INTEGRAL MEMBRANE EFFLUX PROTEIN-RELATED"/>
    <property type="match status" value="1"/>
</dbReference>
<feature type="transmembrane region" description="Helical" evidence="8">
    <location>
        <begin position="74"/>
        <end position="92"/>
    </location>
</feature>
<feature type="transmembrane region" description="Helical" evidence="8">
    <location>
        <begin position="196"/>
        <end position="217"/>
    </location>
</feature>
<dbReference type="InterPro" id="IPR036259">
    <property type="entry name" value="MFS_trans_sf"/>
</dbReference>
<keyword evidence="4 8" id="KW-0812">Transmembrane</keyword>
<evidence type="ECO:0000256" key="3">
    <source>
        <dbReference type="ARBA" id="ARBA00022475"/>
    </source>
</evidence>
<evidence type="ECO:0000256" key="2">
    <source>
        <dbReference type="ARBA" id="ARBA00022448"/>
    </source>
</evidence>